<dbReference type="CDD" id="cd01647">
    <property type="entry name" value="RT_LTR"/>
    <property type="match status" value="1"/>
</dbReference>
<dbReference type="InterPro" id="IPR043502">
    <property type="entry name" value="DNA/RNA_pol_sf"/>
</dbReference>
<feature type="domain" description="Reverse transcriptase" evidence="2">
    <location>
        <begin position="212"/>
        <end position="344"/>
    </location>
</feature>
<evidence type="ECO:0000313" key="4">
    <source>
        <dbReference type="Proteomes" id="UP000237271"/>
    </source>
</evidence>
<dbReference type="OrthoDB" id="415724at2759"/>
<sequence length="348" mass="38680">MGNIVPRKVEKIKKKNENVTCVSIPRGINNTSTRAGASLTTSRVDNKAPHSGSEAPPARPVEDQYHVFDGVSSRQVKAGAVQLEALPEVSALLNLEELSMKDFLAELKAREIAEMVPLKPETSREDLNSSSVMDEDVLEGFTKLRATRLGSEILKNPEDPVYPLVKEYSDMMSKHPPSQLPPGSGNAFFAEKAKSGIVQGSKSPHSMPTFCVRKPNGKWRLVHAYNKMNDATVPAQTPVPRKDVLLNNMSSCTLYSTLDLGDGYYQILMRESDIPLSVVSTPSGMRWEWLVMPHRLSNALATFNRFITQLSRPMSTFAQTYSDNIFVHSQAEYLQTAMEAHLEHFVKC</sequence>
<feature type="region of interest" description="Disordered" evidence="1">
    <location>
        <begin position="30"/>
        <end position="60"/>
    </location>
</feature>
<dbReference type="PANTHER" id="PTHR24559:SF444">
    <property type="entry name" value="REVERSE TRANSCRIPTASE DOMAIN-CONTAINING PROTEIN"/>
    <property type="match status" value="1"/>
</dbReference>
<evidence type="ECO:0000313" key="3">
    <source>
        <dbReference type="EMBL" id="POM69860.1"/>
    </source>
</evidence>
<evidence type="ECO:0000259" key="2">
    <source>
        <dbReference type="Pfam" id="PF00078"/>
    </source>
</evidence>
<dbReference type="Pfam" id="PF00078">
    <property type="entry name" value="RVT_1"/>
    <property type="match status" value="1"/>
</dbReference>
<evidence type="ECO:0000256" key="1">
    <source>
        <dbReference type="SAM" id="MobiDB-lite"/>
    </source>
</evidence>
<gene>
    <name evidence="3" type="ORF">PHPALM_13803</name>
</gene>
<dbReference type="InterPro" id="IPR000477">
    <property type="entry name" value="RT_dom"/>
</dbReference>
<dbReference type="InterPro" id="IPR043128">
    <property type="entry name" value="Rev_trsase/Diguanyl_cyclase"/>
</dbReference>
<accession>A0A2P4XWD4</accession>
<dbReference type="SUPFAM" id="SSF56672">
    <property type="entry name" value="DNA/RNA polymerases"/>
    <property type="match status" value="1"/>
</dbReference>
<dbReference type="Gene3D" id="3.30.70.270">
    <property type="match status" value="1"/>
</dbReference>
<protein>
    <submittedName>
        <fullName evidence="3">Pol protein</fullName>
    </submittedName>
</protein>
<dbReference type="AlphaFoldDB" id="A0A2P4XWD4"/>
<organism evidence="3 4">
    <name type="scientific">Phytophthora palmivora</name>
    <dbReference type="NCBI Taxonomy" id="4796"/>
    <lineage>
        <taxon>Eukaryota</taxon>
        <taxon>Sar</taxon>
        <taxon>Stramenopiles</taxon>
        <taxon>Oomycota</taxon>
        <taxon>Peronosporomycetes</taxon>
        <taxon>Peronosporales</taxon>
        <taxon>Peronosporaceae</taxon>
        <taxon>Phytophthora</taxon>
    </lineage>
</organism>
<dbReference type="EMBL" id="NCKW01007814">
    <property type="protein sequence ID" value="POM69860.1"/>
    <property type="molecule type" value="Genomic_DNA"/>
</dbReference>
<dbReference type="InterPro" id="IPR053134">
    <property type="entry name" value="RNA-dir_DNA_polymerase"/>
</dbReference>
<name>A0A2P4XWD4_9STRA</name>
<dbReference type="Gene3D" id="3.10.10.10">
    <property type="entry name" value="HIV Type 1 Reverse Transcriptase, subunit A, domain 1"/>
    <property type="match status" value="1"/>
</dbReference>
<feature type="compositionally biased region" description="Polar residues" evidence="1">
    <location>
        <begin position="30"/>
        <end position="43"/>
    </location>
</feature>
<keyword evidence="4" id="KW-1185">Reference proteome</keyword>
<dbReference type="PANTHER" id="PTHR24559">
    <property type="entry name" value="TRANSPOSON TY3-I GAG-POL POLYPROTEIN"/>
    <property type="match status" value="1"/>
</dbReference>
<reference evidence="3 4" key="1">
    <citation type="journal article" date="2017" name="Genome Biol. Evol.">
        <title>Phytophthora megakarya and P. palmivora, closely related causal agents of cacao black pod rot, underwent increases in genome sizes and gene numbers by different mechanisms.</title>
        <authorList>
            <person name="Ali S.S."/>
            <person name="Shao J."/>
            <person name="Lary D.J."/>
            <person name="Kronmiller B."/>
            <person name="Shen D."/>
            <person name="Strem M.D."/>
            <person name="Amoako-Attah I."/>
            <person name="Akrofi A.Y."/>
            <person name="Begoude B.A."/>
            <person name="Ten Hoopen G.M."/>
            <person name="Coulibaly K."/>
            <person name="Kebe B.I."/>
            <person name="Melnick R.L."/>
            <person name="Guiltinan M.J."/>
            <person name="Tyler B.M."/>
            <person name="Meinhardt L.W."/>
            <person name="Bailey B.A."/>
        </authorList>
    </citation>
    <scope>NUCLEOTIDE SEQUENCE [LARGE SCALE GENOMIC DNA]</scope>
    <source>
        <strain evidence="4">sbr112.9</strain>
    </source>
</reference>
<dbReference type="Proteomes" id="UP000237271">
    <property type="component" value="Unassembled WGS sequence"/>
</dbReference>
<comment type="caution">
    <text evidence="3">The sequence shown here is derived from an EMBL/GenBank/DDBJ whole genome shotgun (WGS) entry which is preliminary data.</text>
</comment>
<proteinExistence type="predicted"/>